<dbReference type="InterPro" id="IPR011990">
    <property type="entry name" value="TPR-like_helical_dom_sf"/>
</dbReference>
<evidence type="ECO:0000313" key="1">
    <source>
        <dbReference type="EMBL" id="CEO49636.1"/>
    </source>
</evidence>
<dbReference type="GO" id="GO:0006457">
    <property type="term" value="P:protein folding"/>
    <property type="evidence" value="ECO:0007669"/>
    <property type="project" value="TreeGrafter"/>
</dbReference>
<organism evidence="1">
    <name type="scientific">Bionectria ochroleuca</name>
    <name type="common">Gliocladium roseum</name>
    <dbReference type="NCBI Taxonomy" id="29856"/>
    <lineage>
        <taxon>Eukaryota</taxon>
        <taxon>Fungi</taxon>
        <taxon>Dikarya</taxon>
        <taxon>Ascomycota</taxon>
        <taxon>Pezizomycotina</taxon>
        <taxon>Sordariomycetes</taxon>
        <taxon>Hypocreomycetidae</taxon>
        <taxon>Hypocreales</taxon>
        <taxon>Bionectriaceae</taxon>
        <taxon>Clonostachys</taxon>
    </lineage>
</organism>
<dbReference type="EMBL" id="CDPU01000015">
    <property type="protein sequence ID" value="CEO49636.1"/>
    <property type="molecule type" value="Genomic_DNA"/>
</dbReference>
<dbReference type="GO" id="GO:0030544">
    <property type="term" value="F:Hsp70 protein binding"/>
    <property type="evidence" value="ECO:0007669"/>
    <property type="project" value="TreeGrafter"/>
</dbReference>
<dbReference type="SUPFAM" id="SSF48452">
    <property type="entry name" value="TPR-like"/>
    <property type="match status" value="1"/>
</dbReference>
<dbReference type="GO" id="GO:0051879">
    <property type="term" value="F:Hsp90 protein binding"/>
    <property type="evidence" value="ECO:0007669"/>
    <property type="project" value="TreeGrafter"/>
</dbReference>
<name>A0A0B7K4Q9_BIOOC</name>
<dbReference type="GO" id="GO:0005634">
    <property type="term" value="C:nucleus"/>
    <property type="evidence" value="ECO:0007669"/>
    <property type="project" value="TreeGrafter"/>
</dbReference>
<dbReference type="GO" id="GO:0005829">
    <property type="term" value="C:cytosol"/>
    <property type="evidence" value="ECO:0007669"/>
    <property type="project" value="TreeGrafter"/>
</dbReference>
<gene>
    <name evidence="1" type="ORF">BN869_000005693_1</name>
</gene>
<dbReference type="PANTHER" id="PTHR46035:SF3">
    <property type="entry name" value="TRANSLOCATION PROTEIN SEC72"/>
    <property type="match status" value="1"/>
</dbReference>
<reference evidence="1" key="1">
    <citation type="submission" date="2015-01" db="EMBL/GenBank/DDBJ databases">
        <authorList>
            <person name="Durling Mikael"/>
        </authorList>
    </citation>
    <scope>NUCLEOTIDE SEQUENCE</scope>
</reference>
<protein>
    <submittedName>
        <fullName evidence="1">Uncharacterized protein</fullName>
    </submittedName>
</protein>
<dbReference type="Gene3D" id="1.25.40.10">
    <property type="entry name" value="Tetratricopeptide repeat domain"/>
    <property type="match status" value="1"/>
</dbReference>
<proteinExistence type="predicted"/>
<dbReference type="PANTHER" id="PTHR46035">
    <property type="entry name" value="TETRATRICOPEPTIDE REPEAT PROTEIN 4"/>
    <property type="match status" value="1"/>
</dbReference>
<accession>A0A0B7K4Q9</accession>
<dbReference type="AlphaFoldDB" id="A0A0B7K4Q9"/>
<sequence>MSDLTHFDMQPILMDPNVEVKKIGNAKAWWRRGKCLLEMGRLDEAASWVRGGLEVEGEEGELVALLKEIEAKREAH</sequence>